<evidence type="ECO:0000313" key="3">
    <source>
        <dbReference type="Proteomes" id="UP000319817"/>
    </source>
</evidence>
<feature type="transmembrane region" description="Helical" evidence="1">
    <location>
        <begin position="303"/>
        <end position="323"/>
    </location>
</feature>
<evidence type="ECO:0000313" key="2">
    <source>
        <dbReference type="EMBL" id="QDT08842.1"/>
    </source>
</evidence>
<proteinExistence type="predicted"/>
<evidence type="ECO:0000256" key="1">
    <source>
        <dbReference type="SAM" id="Phobius"/>
    </source>
</evidence>
<feature type="transmembrane region" description="Helical" evidence="1">
    <location>
        <begin position="276"/>
        <end position="294"/>
    </location>
</feature>
<keyword evidence="1" id="KW-1133">Transmembrane helix</keyword>
<dbReference type="EMBL" id="CP036526">
    <property type="protein sequence ID" value="QDT08842.1"/>
    <property type="molecule type" value="Genomic_DNA"/>
</dbReference>
<feature type="transmembrane region" description="Helical" evidence="1">
    <location>
        <begin position="130"/>
        <end position="150"/>
    </location>
</feature>
<feature type="transmembrane region" description="Helical" evidence="1">
    <location>
        <begin position="102"/>
        <end position="123"/>
    </location>
</feature>
<dbReference type="OrthoDB" id="241905at2"/>
<feature type="transmembrane region" description="Helical" evidence="1">
    <location>
        <begin position="33"/>
        <end position="50"/>
    </location>
</feature>
<name>A0A517NNZ9_9BACT</name>
<feature type="transmembrane region" description="Helical" evidence="1">
    <location>
        <begin position="187"/>
        <end position="220"/>
    </location>
</feature>
<accession>A0A517NNZ9</accession>
<dbReference type="RefSeq" id="WP_145416322.1">
    <property type="nucleotide sequence ID" value="NZ_CP036526.1"/>
</dbReference>
<protein>
    <submittedName>
        <fullName evidence="2">Uncharacterized protein</fullName>
    </submittedName>
</protein>
<sequence length="550" mass="61320">MTKSHRCPANGVAGLHSLDDEVRNFINHNWPTLVWATVVFVVAVLIRLPSCYESFWVDELHTAWAIWGDMAQVAERAEVGNQTPLYFQAMWIWRWLVGDSEVALRMSSVLAVAAASALLVVGVRQSTGRVSAGVVSGAVLAVDSNSLFFGTEFRPYAFIMLSSVIATWAAVGLIQGKTKVRGGNLRLILVAAISLAVLIHPTSIVTLGLLPIAVLIFVLIDRGLSLKLQVSDLVSMILIAAVGFSLAKSSLGHSWEIRDQWAAFGRATSPNQLWTIWPWWILAITPGVIALLSLRNRSFREVLIAKLPMLVAVVATTVFFAASYFDWVPLWHRRYFVAVLPLFAWSIGACFALPMAKGICRVSETVVVVAGAFLIATMLWNQGTIQQWQKGQTQLIVRGEDWRSAVNWLRSEMAEDENSQAYVDAALIESAEPRRHVELVGPWADYFMFPVLGPYSLENCQTLTIDANMPKLDTRTLIYPGMRSFKNQSANWLISRSSRSRIDRWLESHLLRAIERRSFGPVHVIRYEYLLPNELGPKLKEMGFSPPAAE</sequence>
<dbReference type="Proteomes" id="UP000319817">
    <property type="component" value="Chromosome"/>
</dbReference>
<keyword evidence="1" id="KW-0812">Transmembrane</keyword>
<gene>
    <name evidence="2" type="ORF">K239x_07840</name>
</gene>
<keyword evidence="3" id="KW-1185">Reference proteome</keyword>
<dbReference type="AlphaFoldDB" id="A0A517NNZ9"/>
<feature type="transmembrane region" description="Helical" evidence="1">
    <location>
        <begin position="156"/>
        <end position="175"/>
    </location>
</feature>
<reference evidence="2 3" key="1">
    <citation type="submission" date="2019-02" db="EMBL/GenBank/DDBJ databases">
        <title>Deep-cultivation of Planctomycetes and their phenomic and genomic characterization uncovers novel biology.</title>
        <authorList>
            <person name="Wiegand S."/>
            <person name="Jogler M."/>
            <person name="Boedeker C."/>
            <person name="Pinto D."/>
            <person name="Vollmers J."/>
            <person name="Rivas-Marin E."/>
            <person name="Kohn T."/>
            <person name="Peeters S.H."/>
            <person name="Heuer A."/>
            <person name="Rast P."/>
            <person name="Oberbeckmann S."/>
            <person name="Bunk B."/>
            <person name="Jeske O."/>
            <person name="Meyerdierks A."/>
            <person name="Storesund J.E."/>
            <person name="Kallscheuer N."/>
            <person name="Luecker S."/>
            <person name="Lage O.M."/>
            <person name="Pohl T."/>
            <person name="Merkel B.J."/>
            <person name="Hornburger P."/>
            <person name="Mueller R.-W."/>
            <person name="Bruemmer F."/>
            <person name="Labrenz M."/>
            <person name="Spormann A.M."/>
            <person name="Op den Camp H."/>
            <person name="Overmann J."/>
            <person name="Amann R."/>
            <person name="Jetten M.S.M."/>
            <person name="Mascher T."/>
            <person name="Medema M.H."/>
            <person name="Devos D.P."/>
            <person name="Kaster A.-K."/>
            <person name="Ovreas L."/>
            <person name="Rohde M."/>
            <person name="Galperin M.Y."/>
            <person name="Jogler C."/>
        </authorList>
    </citation>
    <scope>NUCLEOTIDE SEQUENCE [LARGE SCALE GENOMIC DNA]</scope>
    <source>
        <strain evidence="2 3">K23_9</strain>
    </source>
</reference>
<organism evidence="2 3">
    <name type="scientific">Stieleria marina</name>
    <dbReference type="NCBI Taxonomy" id="1930275"/>
    <lineage>
        <taxon>Bacteria</taxon>
        <taxon>Pseudomonadati</taxon>
        <taxon>Planctomycetota</taxon>
        <taxon>Planctomycetia</taxon>
        <taxon>Pirellulales</taxon>
        <taxon>Pirellulaceae</taxon>
        <taxon>Stieleria</taxon>
    </lineage>
</organism>
<feature type="transmembrane region" description="Helical" evidence="1">
    <location>
        <begin position="335"/>
        <end position="355"/>
    </location>
</feature>
<feature type="transmembrane region" description="Helical" evidence="1">
    <location>
        <begin position="362"/>
        <end position="380"/>
    </location>
</feature>
<keyword evidence="1" id="KW-0472">Membrane</keyword>